<feature type="transmembrane region" description="Helical" evidence="7">
    <location>
        <begin position="129"/>
        <end position="152"/>
    </location>
</feature>
<dbReference type="PANTHER" id="PTHR30151">
    <property type="entry name" value="ALKANE SULFONATE ABC TRANSPORTER-RELATED, MEMBRANE SUBUNIT"/>
    <property type="match status" value="1"/>
</dbReference>
<keyword evidence="6 7" id="KW-0472">Membrane</keyword>
<dbReference type="GO" id="GO:0005886">
    <property type="term" value="C:plasma membrane"/>
    <property type="evidence" value="ECO:0007669"/>
    <property type="project" value="UniProtKB-SubCell"/>
</dbReference>
<feature type="transmembrane region" description="Helical" evidence="7">
    <location>
        <begin position="40"/>
        <end position="61"/>
    </location>
</feature>
<comment type="similarity">
    <text evidence="7">Belongs to the binding-protein-dependent transport system permease family.</text>
</comment>
<keyword evidence="2 7" id="KW-0813">Transport</keyword>
<evidence type="ECO:0000313" key="9">
    <source>
        <dbReference type="EMBL" id="PWR17869.1"/>
    </source>
</evidence>
<feature type="transmembrane region" description="Helical" evidence="7">
    <location>
        <begin position="6"/>
        <end position="28"/>
    </location>
</feature>
<comment type="subcellular location">
    <subcellularLocation>
        <location evidence="1 7">Cell membrane</location>
        <topology evidence="1 7">Multi-pass membrane protein</topology>
    </subcellularLocation>
</comment>
<comment type="caution">
    <text evidence="9">The sequence shown here is derived from an EMBL/GenBank/DDBJ whole genome shotgun (WGS) entry which is preliminary data.</text>
</comment>
<dbReference type="InterPro" id="IPR000515">
    <property type="entry name" value="MetI-like"/>
</dbReference>
<evidence type="ECO:0000256" key="4">
    <source>
        <dbReference type="ARBA" id="ARBA00022692"/>
    </source>
</evidence>
<feature type="transmembrane region" description="Helical" evidence="7">
    <location>
        <begin position="173"/>
        <end position="195"/>
    </location>
</feature>
<evidence type="ECO:0000256" key="1">
    <source>
        <dbReference type="ARBA" id="ARBA00004651"/>
    </source>
</evidence>
<dbReference type="Proteomes" id="UP000246077">
    <property type="component" value="Unassembled WGS sequence"/>
</dbReference>
<keyword evidence="5 7" id="KW-1133">Transmembrane helix</keyword>
<dbReference type="OrthoDB" id="9806809at2"/>
<evidence type="ECO:0000256" key="7">
    <source>
        <dbReference type="RuleBase" id="RU363032"/>
    </source>
</evidence>
<dbReference type="GO" id="GO:0055085">
    <property type="term" value="P:transmembrane transport"/>
    <property type="evidence" value="ECO:0007669"/>
    <property type="project" value="InterPro"/>
</dbReference>
<dbReference type="AlphaFoldDB" id="A0A317DT72"/>
<proteinExistence type="inferred from homology"/>
<evidence type="ECO:0000313" key="10">
    <source>
        <dbReference type="Proteomes" id="UP000246077"/>
    </source>
</evidence>
<feature type="transmembrane region" description="Helical" evidence="7">
    <location>
        <begin position="101"/>
        <end position="123"/>
    </location>
</feature>
<evidence type="ECO:0000259" key="8">
    <source>
        <dbReference type="PROSITE" id="PS50928"/>
    </source>
</evidence>
<evidence type="ECO:0000256" key="6">
    <source>
        <dbReference type="ARBA" id="ARBA00023136"/>
    </source>
</evidence>
<feature type="transmembrane region" description="Helical" evidence="7">
    <location>
        <begin position="67"/>
        <end position="89"/>
    </location>
</feature>
<dbReference type="CDD" id="cd06261">
    <property type="entry name" value="TM_PBP2"/>
    <property type="match status" value="1"/>
</dbReference>
<evidence type="ECO:0000256" key="2">
    <source>
        <dbReference type="ARBA" id="ARBA00022448"/>
    </source>
</evidence>
<accession>A0A317DT72</accession>
<dbReference type="Gene3D" id="1.10.3720.10">
    <property type="entry name" value="MetI-like"/>
    <property type="match status" value="1"/>
</dbReference>
<keyword evidence="4 7" id="KW-0812">Transmembrane</keyword>
<protein>
    <submittedName>
        <fullName evidence="9">Taurine ABC transporter permease</fullName>
    </submittedName>
</protein>
<feature type="domain" description="ABC transmembrane type-1" evidence="8">
    <location>
        <begin position="63"/>
        <end position="249"/>
    </location>
</feature>
<dbReference type="InterPro" id="IPR035906">
    <property type="entry name" value="MetI-like_sf"/>
</dbReference>
<dbReference type="Pfam" id="PF00528">
    <property type="entry name" value="BPD_transp_1"/>
    <property type="match status" value="1"/>
</dbReference>
<organism evidence="9 10">
    <name type="scientific">Zavarzinia compransoris</name>
    <dbReference type="NCBI Taxonomy" id="1264899"/>
    <lineage>
        <taxon>Bacteria</taxon>
        <taxon>Pseudomonadati</taxon>
        <taxon>Pseudomonadota</taxon>
        <taxon>Alphaproteobacteria</taxon>
        <taxon>Rhodospirillales</taxon>
        <taxon>Zavarziniaceae</taxon>
        <taxon>Zavarzinia</taxon>
    </lineage>
</organism>
<dbReference type="EMBL" id="QGLF01000008">
    <property type="protein sequence ID" value="PWR17869.1"/>
    <property type="molecule type" value="Genomic_DNA"/>
</dbReference>
<dbReference type="PANTHER" id="PTHR30151:SF38">
    <property type="entry name" value="ALIPHATIC SULFONATES TRANSPORT PERMEASE PROTEIN SSUC-RELATED"/>
    <property type="match status" value="1"/>
</dbReference>
<sequence length="260" mass="27891">MAAARPPRGVALVEGLALPVLLVAFWDLSSRLGWLDGQVWAAPGVVLAGGVGQAFAAETWIGLGHSLFRHALGFVLGALAGTGVGFALGASRVFERLFGPVLNATKQVAIFTWIPLMSIWLGTGETAKVAFVALAVFFPLMISAAEGVRAIDPRFVEVARAFRLTRWQRLRRLVLPGAMPALVGGVQVGLIYAWLAVIGADYFFEAAPGLGSQMLNARDQFRMDILVFDMLVIGGVGLLFLRLAGALEARVLRWRPRAAR</sequence>
<feature type="transmembrane region" description="Helical" evidence="7">
    <location>
        <begin position="225"/>
        <end position="247"/>
    </location>
</feature>
<evidence type="ECO:0000256" key="3">
    <source>
        <dbReference type="ARBA" id="ARBA00022475"/>
    </source>
</evidence>
<evidence type="ECO:0000256" key="5">
    <source>
        <dbReference type="ARBA" id="ARBA00022989"/>
    </source>
</evidence>
<reference evidence="10" key="1">
    <citation type="submission" date="2018-05" db="EMBL/GenBank/DDBJ databases">
        <title>Zavarzinia sp. HR-AS.</title>
        <authorList>
            <person name="Lee Y."/>
            <person name="Jeon C.O."/>
        </authorList>
    </citation>
    <scope>NUCLEOTIDE SEQUENCE [LARGE SCALE GENOMIC DNA]</scope>
    <source>
        <strain evidence="10">DSM 1231</strain>
    </source>
</reference>
<gene>
    <name evidence="9" type="ORF">DKG75_21910</name>
</gene>
<keyword evidence="3" id="KW-1003">Cell membrane</keyword>
<dbReference type="PROSITE" id="PS50928">
    <property type="entry name" value="ABC_TM1"/>
    <property type="match status" value="1"/>
</dbReference>
<dbReference type="SUPFAM" id="SSF161098">
    <property type="entry name" value="MetI-like"/>
    <property type="match status" value="1"/>
</dbReference>
<keyword evidence="10" id="KW-1185">Reference proteome</keyword>
<name>A0A317DT72_9PROT</name>